<dbReference type="EMBL" id="CP001810">
    <property type="protein sequence ID" value="ADL35238.1"/>
    <property type="molecule type" value="Genomic_DNA"/>
</dbReference>
<dbReference type="CAZy" id="GH28">
    <property type="family name" value="Glycoside Hydrolase Family 28"/>
</dbReference>
<dbReference type="PANTHER" id="PTHR31339:SF9">
    <property type="entry name" value="PLASMIN AND FIBRONECTIN-BINDING PROTEIN A"/>
    <property type="match status" value="1"/>
</dbReference>
<dbReference type="InterPro" id="IPR011050">
    <property type="entry name" value="Pectin_lyase_fold/virulence"/>
</dbReference>
<dbReference type="SUPFAM" id="SSF51126">
    <property type="entry name" value="Pectin lyase-like"/>
    <property type="match status" value="1"/>
</dbReference>
<comment type="similarity">
    <text evidence="1 4">Belongs to the glycosyl hydrolase 28 family.</text>
</comment>
<evidence type="ECO:0000256" key="2">
    <source>
        <dbReference type="ARBA" id="ARBA00022801"/>
    </source>
</evidence>
<reference evidence="5 6" key="1">
    <citation type="journal article" date="2010" name="PLoS ONE">
        <title>The glycobiome of the rumen bacterium Butyrivibrio proteoclasticus B316(T) highlights adaptation to a polysaccharide-rich environment.</title>
        <authorList>
            <person name="Kelly W.J."/>
            <person name="Leahy S.C."/>
            <person name="Altermann E."/>
            <person name="Yeoman C.J."/>
            <person name="Dunne J.C."/>
            <person name="Kong Z."/>
            <person name="Pacheco D.M."/>
            <person name="Li D."/>
            <person name="Noel S.J."/>
            <person name="Moon C.D."/>
            <person name="Cookson A.L."/>
            <person name="Attwood G.T."/>
        </authorList>
    </citation>
    <scope>NUCLEOTIDE SEQUENCE [LARGE SCALE GENOMIC DNA]</scope>
    <source>
        <strain evidence="6">ATCC 51982 / DSM 14932 / B316</strain>
    </source>
</reference>
<keyword evidence="3 4" id="KW-0326">Glycosidase</keyword>
<dbReference type="Pfam" id="PF00295">
    <property type="entry name" value="Glyco_hydro_28"/>
    <property type="match status" value="1"/>
</dbReference>
<proteinExistence type="inferred from homology"/>
<evidence type="ECO:0000313" key="5">
    <source>
        <dbReference type="EMBL" id="ADL35238.1"/>
    </source>
</evidence>
<dbReference type="Proteomes" id="UP000001299">
    <property type="component" value="Chromosome 1"/>
</dbReference>
<organism evidence="5 6">
    <name type="scientific">Butyrivibrio proteoclasticus (strain ATCC 51982 / DSM 14932 / B316)</name>
    <name type="common">Clostridium proteoclasticum</name>
    <dbReference type="NCBI Taxonomy" id="515622"/>
    <lineage>
        <taxon>Bacteria</taxon>
        <taxon>Bacillati</taxon>
        <taxon>Bacillota</taxon>
        <taxon>Clostridia</taxon>
        <taxon>Lachnospirales</taxon>
        <taxon>Lachnospiraceae</taxon>
        <taxon>Butyrivibrio</taxon>
    </lineage>
</organism>
<dbReference type="HOGENOM" id="CLU_016031_8_3_9"/>
<dbReference type="KEGG" id="bpb:bpr_I2505"/>
<evidence type="ECO:0000256" key="1">
    <source>
        <dbReference type="ARBA" id="ARBA00008834"/>
    </source>
</evidence>
<accession>E0RVT0</accession>
<dbReference type="Gene3D" id="2.160.20.10">
    <property type="entry name" value="Single-stranded right-handed beta-helix, Pectin lyase-like"/>
    <property type="match status" value="1"/>
</dbReference>
<dbReference type="InterPro" id="IPR000743">
    <property type="entry name" value="Glyco_hydro_28"/>
</dbReference>
<dbReference type="InterPro" id="IPR051801">
    <property type="entry name" value="GH28_Enzymes"/>
</dbReference>
<dbReference type="RefSeq" id="WP_013281891.1">
    <property type="nucleotide sequence ID" value="NC_014387.1"/>
</dbReference>
<dbReference type="EC" id="3.2.1.15" evidence="5"/>
<dbReference type="SMART" id="SM00710">
    <property type="entry name" value="PbH1"/>
    <property type="match status" value="5"/>
</dbReference>
<dbReference type="InterPro" id="IPR012334">
    <property type="entry name" value="Pectin_lyas_fold"/>
</dbReference>
<evidence type="ECO:0000256" key="3">
    <source>
        <dbReference type="ARBA" id="ARBA00023295"/>
    </source>
</evidence>
<dbReference type="GO" id="GO:0005975">
    <property type="term" value="P:carbohydrate metabolic process"/>
    <property type="evidence" value="ECO:0007669"/>
    <property type="project" value="InterPro"/>
</dbReference>
<evidence type="ECO:0000313" key="6">
    <source>
        <dbReference type="Proteomes" id="UP000001299"/>
    </source>
</evidence>
<gene>
    <name evidence="5" type="primary">pgl28A</name>
    <name evidence="5" type="ordered locus">bpr_I2505</name>
</gene>
<sequence length="524" mass="58142">MKFNILEIFNRSVTIELETDSIYQQDEKYTIEIDGKVVYAGKQNVVSIPDLLPDKDYSISVKMGDTVETRNFTTGHESYLLDVTAFGAKGDGVTMDTAAIQAAICACPKDGTVYLPKGEYLVTPLFLKSDMTLWLDKGAVILGDTDRNHYPVLPGMTRATDEKSEYNLGTWEGNPLNCYASLITAIDAQNLDIIGPGTIDGNAGNSDWWVNAKVKRGAWRPFAMYLVRCQKVRVQNVRVQNSPCWTVHPYYSDDLAFLNLYIHNPSDSPNTDGLDPESCKNVLVAGTTISVGDDCMAIKSGKFYMSMEHHKVTENIIIRNCRFERGHGSVTVGSEVAGGVKNVRVTQCIFDGTDRGLRIKTRRGRGERSVLDDILFENIDMNGVHMPFTVNMFYFCDPDGHTDYVQNQEPAPVDEMTPAIGSITGRNIECKGASASIVCAVGLPERPIEKLVFENINASFLPENERVPERPVMMDNFDEMSGRSIYAKNVKELVVSNVNITGSVDSEPELIGVEHATFENVKYN</sequence>
<dbReference type="eggNOG" id="COG5434">
    <property type="taxonomic scope" value="Bacteria"/>
</dbReference>
<dbReference type="STRING" id="515622.bpr_I2505"/>
<keyword evidence="6" id="KW-1185">Reference proteome</keyword>
<dbReference type="GO" id="GO:0004650">
    <property type="term" value="F:polygalacturonase activity"/>
    <property type="evidence" value="ECO:0007669"/>
    <property type="project" value="UniProtKB-EC"/>
</dbReference>
<name>E0RVT0_BUTPB</name>
<dbReference type="AlphaFoldDB" id="E0RVT0"/>
<dbReference type="InterPro" id="IPR006626">
    <property type="entry name" value="PbH1"/>
</dbReference>
<dbReference type="PANTHER" id="PTHR31339">
    <property type="entry name" value="PECTIN LYASE-RELATED"/>
    <property type="match status" value="1"/>
</dbReference>
<keyword evidence="2 4" id="KW-0378">Hydrolase</keyword>
<evidence type="ECO:0000256" key="4">
    <source>
        <dbReference type="RuleBase" id="RU361169"/>
    </source>
</evidence>
<protein>
    <submittedName>
        <fullName evidence="5">Polygalacturonase Pgl28A</fullName>
        <ecNumber evidence="5">3.2.1.15</ecNumber>
    </submittedName>
</protein>